<dbReference type="EMBL" id="QZWZ01000059">
    <property type="protein sequence ID" value="RJT27762.1"/>
    <property type="molecule type" value="Genomic_DNA"/>
</dbReference>
<protein>
    <submittedName>
        <fullName evidence="1">Uncharacterized protein</fullName>
    </submittedName>
</protein>
<comment type="caution">
    <text evidence="1">The sequence shown here is derived from an EMBL/GenBank/DDBJ whole genome shotgun (WGS) entry which is preliminary data.</text>
</comment>
<proteinExistence type="predicted"/>
<dbReference type="OrthoDB" id="8086889at2"/>
<sequence length="63" mass="7407">MMSSLREKPTLTFHTEAERHARLEKNARLRELRSHASWIVLDPDAPFHDEIDCSAIFEEKTSR</sequence>
<name>A0A3A5K4T1_9HYPH</name>
<dbReference type="AlphaFoldDB" id="A0A3A5K4T1"/>
<dbReference type="Proteomes" id="UP000272706">
    <property type="component" value="Unassembled WGS sequence"/>
</dbReference>
<keyword evidence="2" id="KW-1185">Reference proteome</keyword>
<evidence type="ECO:0000313" key="1">
    <source>
        <dbReference type="EMBL" id="RJT27762.1"/>
    </source>
</evidence>
<accession>A0A3A5K4T1</accession>
<organism evidence="1 2">
    <name type="scientific">Mesorhizobium waimense</name>
    <dbReference type="NCBI Taxonomy" id="1300307"/>
    <lineage>
        <taxon>Bacteria</taxon>
        <taxon>Pseudomonadati</taxon>
        <taxon>Pseudomonadota</taxon>
        <taxon>Alphaproteobacteria</taxon>
        <taxon>Hyphomicrobiales</taxon>
        <taxon>Phyllobacteriaceae</taxon>
        <taxon>Mesorhizobium</taxon>
    </lineage>
</organism>
<evidence type="ECO:0000313" key="2">
    <source>
        <dbReference type="Proteomes" id="UP000272706"/>
    </source>
</evidence>
<reference evidence="1 2" key="1">
    <citation type="submission" date="2018-09" db="EMBL/GenBank/DDBJ databases">
        <title>Mesorhizobium carmichaelinearum sp. nov. isolated from Carmichaelinea spp. root nodules in New Zealand.</title>
        <authorList>
            <person name="De Meyer S.E."/>
        </authorList>
    </citation>
    <scope>NUCLEOTIDE SEQUENCE [LARGE SCALE GENOMIC DNA]</scope>
    <source>
        <strain evidence="1 2">ICMP19557</strain>
    </source>
</reference>
<gene>
    <name evidence="1" type="ORF">D3227_35610</name>
</gene>